<evidence type="ECO:0000313" key="1">
    <source>
        <dbReference type="EMBL" id="GAH20678.1"/>
    </source>
</evidence>
<feature type="non-terminal residue" evidence="1">
    <location>
        <position position="41"/>
    </location>
</feature>
<gene>
    <name evidence="1" type="ORF">S01H4_67204</name>
</gene>
<comment type="caution">
    <text evidence="1">The sequence shown here is derived from an EMBL/GenBank/DDBJ whole genome shotgun (WGS) entry which is preliminary data.</text>
</comment>
<accession>X1FIS4</accession>
<reference evidence="1" key="1">
    <citation type="journal article" date="2014" name="Front. Microbiol.">
        <title>High frequency of phylogenetically diverse reductive dehalogenase-homologous genes in deep subseafloor sedimentary metagenomes.</title>
        <authorList>
            <person name="Kawai M."/>
            <person name="Futagami T."/>
            <person name="Toyoda A."/>
            <person name="Takaki Y."/>
            <person name="Nishi S."/>
            <person name="Hori S."/>
            <person name="Arai W."/>
            <person name="Tsubouchi T."/>
            <person name="Morono Y."/>
            <person name="Uchiyama I."/>
            <person name="Ito T."/>
            <person name="Fujiyama A."/>
            <person name="Inagaki F."/>
            <person name="Takami H."/>
        </authorList>
    </citation>
    <scope>NUCLEOTIDE SEQUENCE</scope>
    <source>
        <strain evidence="1">Expedition CK06-06</strain>
    </source>
</reference>
<organism evidence="1">
    <name type="scientific">marine sediment metagenome</name>
    <dbReference type="NCBI Taxonomy" id="412755"/>
    <lineage>
        <taxon>unclassified sequences</taxon>
        <taxon>metagenomes</taxon>
        <taxon>ecological metagenomes</taxon>
    </lineage>
</organism>
<proteinExistence type="predicted"/>
<protein>
    <submittedName>
        <fullName evidence="1">Uncharacterized protein</fullName>
    </submittedName>
</protein>
<dbReference type="AlphaFoldDB" id="X1FIS4"/>
<feature type="non-terminal residue" evidence="1">
    <location>
        <position position="1"/>
    </location>
</feature>
<dbReference type="EMBL" id="BART01042119">
    <property type="protein sequence ID" value="GAH20678.1"/>
    <property type="molecule type" value="Genomic_DNA"/>
</dbReference>
<name>X1FIS4_9ZZZZ</name>
<sequence length="41" mass="5130">KDWAITEIYYNFLEYFENREASEQKLRSFLGFLDYYIPRIS</sequence>